<dbReference type="Gene3D" id="2.40.70.10">
    <property type="entry name" value="Acid Proteases"/>
    <property type="match status" value="1"/>
</dbReference>
<evidence type="ECO:0000256" key="2">
    <source>
        <dbReference type="ARBA" id="ARBA00022695"/>
    </source>
</evidence>
<dbReference type="GO" id="GO:0004519">
    <property type="term" value="F:endonuclease activity"/>
    <property type="evidence" value="ECO:0007669"/>
    <property type="project" value="UniProtKB-KW"/>
</dbReference>
<evidence type="ECO:0000256" key="6">
    <source>
        <dbReference type="SAM" id="MobiDB-lite"/>
    </source>
</evidence>
<dbReference type="GO" id="GO:0003676">
    <property type="term" value="F:nucleic acid binding"/>
    <property type="evidence" value="ECO:0007669"/>
    <property type="project" value="InterPro"/>
</dbReference>
<keyword evidence="3" id="KW-0540">Nuclease</keyword>
<dbReference type="GO" id="GO:0071897">
    <property type="term" value="P:DNA biosynthetic process"/>
    <property type="evidence" value="ECO:0007669"/>
    <property type="project" value="UniProtKB-ARBA"/>
</dbReference>
<dbReference type="Gene3D" id="3.30.420.10">
    <property type="entry name" value="Ribonuclease H-like superfamily/Ribonuclease H"/>
    <property type="match status" value="1"/>
</dbReference>
<dbReference type="SUPFAM" id="SSF56672">
    <property type="entry name" value="DNA/RNA polymerases"/>
    <property type="match status" value="1"/>
</dbReference>
<gene>
    <name evidence="7" type="ORF">QE152_g21643</name>
</gene>
<accession>A0AAW1KMW6</accession>
<dbReference type="PANTHER" id="PTHR37984:SF5">
    <property type="entry name" value="PROTEIN NYNRIN-LIKE"/>
    <property type="match status" value="1"/>
</dbReference>
<evidence type="ECO:0000256" key="5">
    <source>
        <dbReference type="SAM" id="Coils"/>
    </source>
</evidence>
<dbReference type="Proteomes" id="UP001458880">
    <property type="component" value="Unassembled WGS sequence"/>
</dbReference>
<keyword evidence="5" id="KW-0175">Coiled coil</keyword>
<name>A0AAW1KMW6_POPJA</name>
<sequence>MHVTPEIDGKVYLMEFFIFKGMNNDCLIGIDNLNMNNAKIDLENYMLTLGEENGIKMGRLNDSRIINGVTVAEDYYEEDEEENYYYEEGEEELNDELIITEDEDYYENMIYNTHMESDEYQLSMVINGLKVNEELKGKMKNLLLENEILYNHEVTYAKGYIHKIEVTSDESFHCKTYPVPHQYRREVQQEVQKLLQEGIIERSNSCYINPIVIVKKTDGSLRICLDAREINKRIEPGYKNPQTVEILTSNCYGSNIFSKLDLKSAYWLIRLHKHTTSTIQSQRKSHPSERAIKEVIKYLRILLGENHHLWCKHLSKIEYVINNTPSTVHEETPSVLMLGRSPPRPWKQEEIGNLQERFDAVRRRIKQKREQWEKKTMEARRNWKFTRKVRCSQKTYQAETRTMGKETKTKTLTHTHLQNRGSNTDQDP</sequence>
<dbReference type="InterPro" id="IPR050951">
    <property type="entry name" value="Retrovirus_Pol_polyprotein"/>
</dbReference>
<organism evidence="7 8">
    <name type="scientific">Popillia japonica</name>
    <name type="common">Japanese beetle</name>
    <dbReference type="NCBI Taxonomy" id="7064"/>
    <lineage>
        <taxon>Eukaryota</taxon>
        <taxon>Metazoa</taxon>
        <taxon>Ecdysozoa</taxon>
        <taxon>Arthropoda</taxon>
        <taxon>Hexapoda</taxon>
        <taxon>Insecta</taxon>
        <taxon>Pterygota</taxon>
        <taxon>Neoptera</taxon>
        <taxon>Endopterygota</taxon>
        <taxon>Coleoptera</taxon>
        <taxon>Polyphaga</taxon>
        <taxon>Scarabaeiformia</taxon>
        <taxon>Scarabaeidae</taxon>
        <taxon>Rutelinae</taxon>
        <taxon>Popillia</taxon>
    </lineage>
</organism>
<keyword evidence="4" id="KW-0255">Endonuclease</keyword>
<dbReference type="InterPro" id="IPR043502">
    <property type="entry name" value="DNA/RNA_pol_sf"/>
</dbReference>
<dbReference type="InterPro" id="IPR021109">
    <property type="entry name" value="Peptidase_aspartic_dom_sf"/>
</dbReference>
<dbReference type="InterPro" id="IPR036397">
    <property type="entry name" value="RNaseH_sf"/>
</dbReference>
<keyword evidence="2" id="KW-0548">Nucleotidyltransferase</keyword>
<reference evidence="7 8" key="1">
    <citation type="journal article" date="2024" name="BMC Genomics">
        <title>De novo assembly and annotation of Popillia japonica's genome with initial clues to its potential as an invasive pest.</title>
        <authorList>
            <person name="Cucini C."/>
            <person name="Boschi S."/>
            <person name="Funari R."/>
            <person name="Cardaioli E."/>
            <person name="Iannotti N."/>
            <person name="Marturano G."/>
            <person name="Paoli F."/>
            <person name="Bruttini M."/>
            <person name="Carapelli A."/>
            <person name="Frati F."/>
            <person name="Nardi F."/>
        </authorList>
    </citation>
    <scope>NUCLEOTIDE SEQUENCE [LARGE SCALE GENOMIC DNA]</scope>
    <source>
        <strain evidence="7">DMR45628</strain>
    </source>
</reference>
<evidence type="ECO:0000313" key="7">
    <source>
        <dbReference type="EMBL" id="KAK9721253.1"/>
    </source>
</evidence>
<dbReference type="AlphaFoldDB" id="A0AAW1KMW6"/>
<dbReference type="EMBL" id="JASPKY010000201">
    <property type="protein sequence ID" value="KAK9721253.1"/>
    <property type="molecule type" value="Genomic_DNA"/>
</dbReference>
<evidence type="ECO:0000256" key="4">
    <source>
        <dbReference type="ARBA" id="ARBA00022759"/>
    </source>
</evidence>
<comment type="caution">
    <text evidence="7">The sequence shown here is derived from an EMBL/GenBank/DDBJ whole genome shotgun (WGS) entry which is preliminary data.</text>
</comment>
<evidence type="ECO:0000256" key="1">
    <source>
        <dbReference type="ARBA" id="ARBA00022679"/>
    </source>
</evidence>
<dbReference type="PANTHER" id="PTHR37984">
    <property type="entry name" value="PROTEIN CBG26694"/>
    <property type="match status" value="1"/>
</dbReference>
<keyword evidence="1" id="KW-0808">Transferase</keyword>
<protein>
    <submittedName>
        <fullName evidence="7">Uncharacterized protein</fullName>
    </submittedName>
</protein>
<feature type="coiled-coil region" evidence="5">
    <location>
        <begin position="351"/>
        <end position="382"/>
    </location>
</feature>
<feature type="region of interest" description="Disordered" evidence="6">
    <location>
        <begin position="396"/>
        <end position="428"/>
    </location>
</feature>
<evidence type="ECO:0000313" key="8">
    <source>
        <dbReference type="Proteomes" id="UP001458880"/>
    </source>
</evidence>
<dbReference type="Gene3D" id="3.10.10.10">
    <property type="entry name" value="HIV Type 1 Reverse Transcriptase, subunit A, domain 1"/>
    <property type="match status" value="1"/>
</dbReference>
<feature type="compositionally biased region" description="Polar residues" evidence="6">
    <location>
        <begin position="418"/>
        <end position="428"/>
    </location>
</feature>
<proteinExistence type="predicted"/>
<keyword evidence="4" id="KW-0378">Hydrolase</keyword>
<evidence type="ECO:0000256" key="3">
    <source>
        <dbReference type="ARBA" id="ARBA00022722"/>
    </source>
</evidence>
<keyword evidence="8" id="KW-1185">Reference proteome</keyword>
<dbReference type="GO" id="GO:0016779">
    <property type="term" value="F:nucleotidyltransferase activity"/>
    <property type="evidence" value="ECO:0007669"/>
    <property type="project" value="UniProtKB-KW"/>
</dbReference>